<dbReference type="Proteomes" id="UP000885680">
    <property type="component" value="Unassembled WGS sequence"/>
</dbReference>
<dbReference type="EMBL" id="DRGN01000119">
    <property type="protein sequence ID" value="HEU00333.1"/>
    <property type="molecule type" value="Genomic_DNA"/>
</dbReference>
<organism evidence="1 2">
    <name type="scientific">Aurantimonas coralicida</name>
    <dbReference type="NCBI Taxonomy" id="182270"/>
    <lineage>
        <taxon>Bacteria</taxon>
        <taxon>Pseudomonadati</taxon>
        <taxon>Pseudomonadota</taxon>
        <taxon>Alphaproteobacteria</taxon>
        <taxon>Hyphomicrobiales</taxon>
        <taxon>Aurantimonadaceae</taxon>
        <taxon>Aurantimonas</taxon>
    </lineage>
</organism>
<protein>
    <submittedName>
        <fullName evidence="1">Uncharacterized protein</fullName>
    </submittedName>
</protein>
<sequence>MPLVHTGYPAIGNDFEPVSRVPARFPPPPLQDNHSGAMPRQTLPKLKAVHEAEFMQQNNTCAGYWNVGGREPRFTWEYPK</sequence>
<name>A0A9C9TH20_9HYPH</name>
<reference evidence="1" key="1">
    <citation type="journal article" date="2020" name="mSystems">
        <title>Genome- and Community-Level Interaction Insights into Carbon Utilization and Element Cycling Functions of Hydrothermarchaeota in Hydrothermal Sediment.</title>
        <authorList>
            <person name="Zhou Z."/>
            <person name="Liu Y."/>
            <person name="Xu W."/>
            <person name="Pan J."/>
            <person name="Luo Z.H."/>
            <person name="Li M."/>
        </authorList>
    </citation>
    <scope>NUCLEOTIDE SEQUENCE</scope>
    <source>
        <strain evidence="1">HyVt-347</strain>
    </source>
</reference>
<dbReference type="AlphaFoldDB" id="A0A9C9TH20"/>
<gene>
    <name evidence="1" type="ORF">ENH89_08260</name>
</gene>
<comment type="caution">
    <text evidence="1">The sequence shown here is derived from an EMBL/GenBank/DDBJ whole genome shotgun (WGS) entry which is preliminary data.</text>
</comment>
<evidence type="ECO:0000313" key="2">
    <source>
        <dbReference type="Proteomes" id="UP000885680"/>
    </source>
</evidence>
<accession>A0A9C9TH20</accession>
<proteinExistence type="predicted"/>
<evidence type="ECO:0000313" key="1">
    <source>
        <dbReference type="EMBL" id="HEU00333.1"/>
    </source>
</evidence>